<feature type="modified residue" description="4-aspartylphosphate" evidence="9">
    <location>
        <position position="464"/>
    </location>
</feature>
<dbReference type="SUPFAM" id="SSF52172">
    <property type="entry name" value="CheY-like"/>
    <property type="match status" value="1"/>
</dbReference>
<evidence type="ECO:0000256" key="8">
    <source>
        <dbReference type="ARBA" id="ARBA00023012"/>
    </source>
</evidence>
<dbReference type="Gene3D" id="3.40.50.2300">
    <property type="match status" value="1"/>
</dbReference>
<gene>
    <name evidence="13" type="ORF">DLD99_16435</name>
</gene>
<protein>
    <recommendedName>
        <fullName evidence="2">histidine kinase</fullName>
        <ecNumber evidence="2">2.7.13.3</ecNumber>
    </recommendedName>
</protein>
<dbReference type="Gene3D" id="3.30.565.10">
    <property type="entry name" value="Histidine kinase-like ATPase, C-terminal domain"/>
    <property type="match status" value="1"/>
</dbReference>
<keyword evidence="10" id="KW-0812">Transmembrane</keyword>
<sequence>MKFEKNTELDQANLRIIIASIALVYMGVLGFLPGQRFDTYLPVITYIALFLLASVGLRQAIVRWPGHYPARRIFGMVHDYTGTCFGLVVGGEAALPIYAVMVWVNLGNGMRYGSRYLAIATVLALLALLAVYRLTPYWQAQPFMVLMLMITSTVIPVYAHLLLERTRKASEEAVAANLEKSRFLAQASHDLRQPIHSIGLFTACLRESRLGEDERRLVDNIDRSLLNVSQLFRSILDLYTLDNGRVQPRMQTLELGQWLTELIRQNAEAARWAGVELRLHRCEHWVRTDPALLATMVQNVLSNCFKYGAQRPVLVGVRRKGAGLAIVVYDRGSGIAEEHLPRVFEEFYRVRQLRDKDVEGVGLGLSIVKRLGQMIGVDVLIRSRLGHGTGVTLQGLSRVAPQLPVSRDEVRQVGLLTGLKVCLVEDDHNVLLATSALLERWGCVVQAELTGQGLVTDCDIIVADYDLGSHSTGIECIDEVRRQRGFAVPAMIITGHDIEKIQAALHDRQIAILSKPVRPAELRATLRALRDRQTEAVSAYTDSPA</sequence>
<proteinExistence type="predicted"/>
<dbReference type="PANTHER" id="PTHR42878">
    <property type="entry name" value="TWO-COMPONENT HISTIDINE KINASE"/>
    <property type="match status" value="1"/>
</dbReference>
<organism evidence="13 14">
    <name type="scientific">Pseudomonas kribbensis</name>
    <dbReference type="NCBI Taxonomy" id="1628086"/>
    <lineage>
        <taxon>Bacteria</taxon>
        <taxon>Pseudomonadati</taxon>
        <taxon>Pseudomonadota</taxon>
        <taxon>Gammaproteobacteria</taxon>
        <taxon>Pseudomonadales</taxon>
        <taxon>Pseudomonadaceae</taxon>
        <taxon>Pseudomonas</taxon>
    </lineage>
</organism>
<dbReference type="GO" id="GO:0007234">
    <property type="term" value="P:osmosensory signaling via phosphorelay pathway"/>
    <property type="evidence" value="ECO:0007669"/>
    <property type="project" value="TreeGrafter"/>
</dbReference>
<dbReference type="EC" id="2.7.13.3" evidence="2"/>
<dbReference type="GO" id="GO:0000156">
    <property type="term" value="F:phosphorelay response regulator activity"/>
    <property type="evidence" value="ECO:0007669"/>
    <property type="project" value="TreeGrafter"/>
</dbReference>
<keyword evidence="7" id="KW-0067">ATP-binding</keyword>
<dbReference type="InterPro" id="IPR011006">
    <property type="entry name" value="CheY-like_superfamily"/>
</dbReference>
<dbReference type="SUPFAM" id="SSF55874">
    <property type="entry name" value="ATPase domain of HSP90 chaperone/DNA topoisomerase II/histidine kinase"/>
    <property type="match status" value="1"/>
</dbReference>
<dbReference type="SMART" id="SM00387">
    <property type="entry name" value="HATPase_c"/>
    <property type="match status" value="1"/>
</dbReference>
<dbReference type="CDD" id="cd00082">
    <property type="entry name" value="HisKA"/>
    <property type="match status" value="1"/>
</dbReference>
<dbReference type="Gene3D" id="1.10.287.130">
    <property type="match status" value="1"/>
</dbReference>
<keyword evidence="6 13" id="KW-0418">Kinase</keyword>
<dbReference type="KEGG" id="pke:DLD99_16435"/>
<dbReference type="Pfam" id="PF02518">
    <property type="entry name" value="HATPase_c"/>
    <property type="match status" value="1"/>
</dbReference>
<dbReference type="Proteomes" id="UP000253720">
    <property type="component" value="Chromosome"/>
</dbReference>
<accession>A0A345RRS7</accession>
<evidence type="ECO:0000256" key="6">
    <source>
        <dbReference type="ARBA" id="ARBA00022777"/>
    </source>
</evidence>
<evidence type="ECO:0000313" key="13">
    <source>
        <dbReference type="EMBL" id="AXI61993.1"/>
    </source>
</evidence>
<feature type="transmembrane region" description="Helical" evidence="10">
    <location>
        <begin position="12"/>
        <end position="32"/>
    </location>
</feature>
<dbReference type="InterPro" id="IPR003661">
    <property type="entry name" value="HisK_dim/P_dom"/>
</dbReference>
<keyword evidence="5" id="KW-0547">Nucleotide-binding</keyword>
<reference evidence="13 14" key="1">
    <citation type="submission" date="2018-05" db="EMBL/GenBank/DDBJ databases">
        <title>Complete genome sequence of Pseudomonas kribbensis 46-2(T).</title>
        <authorList>
            <person name="Jeong H."/>
            <person name="Lee S.-G."/>
            <person name="Rha E."/>
            <person name="Kim H."/>
        </authorList>
    </citation>
    <scope>NUCLEOTIDE SEQUENCE [LARGE SCALE GENOMIC DNA]</scope>
    <source>
        <strain evidence="13 14">46-2</strain>
    </source>
</reference>
<dbReference type="GO" id="GO:0005524">
    <property type="term" value="F:ATP binding"/>
    <property type="evidence" value="ECO:0007669"/>
    <property type="project" value="UniProtKB-KW"/>
</dbReference>
<dbReference type="SMART" id="SM00448">
    <property type="entry name" value="REC"/>
    <property type="match status" value="1"/>
</dbReference>
<evidence type="ECO:0000259" key="11">
    <source>
        <dbReference type="PROSITE" id="PS50109"/>
    </source>
</evidence>
<dbReference type="EMBL" id="CP029608">
    <property type="protein sequence ID" value="AXI61993.1"/>
    <property type="molecule type" value="Genomic_DNA"/>
</dbReference>
<dbReference type="Pfam" id="PF00512">
    <property type="entry name" value="HisKA"/>
    <property type="match status" value="1"/>
</dbReference>
<evidence type="ECO:0000256" key="4">
    <source>
        <dbReference type="ARBA" id="ARBA00022679"/>
    </source>
</evidence>
<dbReference type="PROSITE" id="PS50110">
    <property type="entry name" value="RESPONSE_REGULATORY"/>
    <property type="match status" value="1"/>
</dbReference>
<keyword evidence="14" id="KW-1185">Reference proteome</keyword>
<feature type="domain" description="Response regulatory" evidence="12">
    <location>
        <begin position="420"/>
        <end position="530"/>
    </location>
</feature>
<keyword evidence="10" id="KW-1133">Transmembrane helix</keyword>
<feature type="transmembrane region" description="Helical" evidence="10">
    <location>
        <begin position="80"/>
        <end position="104"/>
    </location>
</feature>
<evidence type="ECO:0000256" key="1">
    <source>
        <dbReference type="ARBA" id="ARBA00000085"/>
    </source>
</evidence>
<evidence type="ECO:0000256" key="10">
    <source>
        <dbReference type="SAM" id="Phobius"/>
    </source>
</evidence>
<keyword evidence="10" id="KW-0472">Membrane</keyword>
<dbReference type="PRINTS" id="PR00344">
    <property type="entry name" value="BCTRLSENSOR"/>
</dbReference>
<feature type="transmembrane region" description="Helical" evidence="10">
    <location>
        <begin position="116"/>
        <end position="134"/>
    </location>
</feature>
<evidence type="ECO:0000256" key="3">
    <source>
        <dbReference type="ARBA" id="ARBA00022553"/>
    </source>
</evidence>
<dbReference type="InterPro" id="IPR004358">
    <property type="entry name" value="Sig_transdc_His_kin-like_C"/>
</dbReference>
<dbReference type="InterPro" id="IPR005467">
    <property type="entry name" value="His_kinase_dom"/>
</dbReference>
<dbReference type="AlphaFoldDB" id="A0A345RRS7"/>
<dbReference type="PROSITE" id="PS50109">
    <property type="entry name" value="HIS_KIN"/>
    <property type="match status" value="1"/>
</dbReference>
<dbReference type="InterPro" id="IPR001789">
    <property type="entry name" value="Sig_transdc_resp-reg_receiver"/>
</dbReference>
<comment type="catalytic activity">
    <reaction evidence="1">
        <text>ATP + protein L-histidine = ADP + protein N-phospho-L-histidine.</text>
        <dbReference type="EC" id="2.7.13.3"/>
    </reaction>
</comment>
<feature type="domain" description="Histidine kinase" evidence="11">
    <location>
        <begin position="186"/>
        <end position="394"/>
    </location>
</feature>
<dbReference type="GO" id="GO:0030295">
    <property type="term" value="F:protein kinase activator activity"/>
    <property type="evidence" value="ECO:0007669"/>
    <property type="project" value="TreeGrafter"/>
</dbReference>
<evidence type="ECO:0000256" key="2">
    <source>
        <dbReference type="ARBA" id="ARBA00012438"/>
    </source>
</evidence>
<dbReference type="SMART" id="SM00388">
    <property type="entry name" value="HisKA"/>
    <property type="match status" value="1"/>
</dbReference>
<dbReference type="RefSeq" id="WP_114883621.1">
    <property type="nucleotide sequence ID" value="NZ_CP029608.1"/>
</dbReference>
<dbReference type="SUPFAM" id="SSF47384">
    <property type="entry name" value="Homodimeric domain of signal transducing histidine kinase"/>
    <property type="match status" value="1"/>
</dbReference>
<name>A0A345RRS7_9PSED</name>
<dbReference type="Pfam" id="PF00072">
    <property type="entry name" value="Response_reg"/>
    <property type="match status" value="1"/>
</dbReference>
<dbReference type="InterPro" id="IPR036890">
    <property type="entry name" value="HATPase_C_sf"/>
</dbReference>
<keyword evidence="4" id="KW-0808">Transferase</keyword>
<dbReference type="CDD" id="cd00156">
    <property type="entry name" value="REC"/>
    <property type="match status" value="1"/>
</dbReference>
<feature type="transmembrane region" description="Helical" evidence="10">
    <location>
        <begin position="140"/>
        <end position="163"/>
    </location>
</feature>
<dbReference type="InterPro" id="IPR036097">
    <property type="entry name" value="HisK_dim/P_sf"/>
</dbReference>
<dbReference type="InterPro" id="IPR003594">
    <property type="entry name" value="HATPase_dom"/>
</dbReference>
<evidence type="ECO:0000256" key="9">
    <source>
        <dbReference type="PROSITE-ProRule" id="PRU00169"/>
    </source>
</evidence>
<dbReference type="GO" id="GO:0000155">
    <property type="term" value="F:phosphorelay sensor kinase activity"/>
    <property type="evidence" value="ECO:0007669"/>
    <property type="project" value="InterPro"/>
</dbReference>
<evidence type="ECO:0000256" key="7">
    <source>
        <dbReference type="ARBA" id="ARBA00022840"/>
    </source>
</evidence>
<keyword evidence="3 9" id="KW-0597">Phosphoprotein</keyword>
<dbReference type="PANTHER" id="PTHR42878:SF7">
    <property type="entry name" value="SENSOR HISTIDINE KINASE GLRK"/>
    <property type="match status" value="1"/>
</dbReference>
<keyword evidence="8" id="KW-0902">Two-component regulatory system</keyword>
<dbReference type="InterPro" id="IPR050351">
    <property type="entry name" value="BphY/WalK/GraS-like"/>
</dbReference>
<evidence type="ECO:0000313" key="14">
    <source>
        <dbReference type="Proteomes" id="UP000253720"/>
    </source>
</evidence>
<evidence type="ECO:0000259" key="12">
    <source>
        <dbReference type="PROSITE" id="PS50110"/>
    </source>
</evidence>
<feature type="transmembrane region" description="Helical" evidence="10">
    <location>
        <begin position="39"/>
        <end position="60"/>
    </location>
</feature>
<evidence type="ECO:0000256" key="5">
    <source>
        <dbReference type="ARBA" id="ARBA00022741"/>
    </source>
</evidence>